<gene>
    <name evidence="1" type="ORF">OIU84_002049</name>
</gene>
<protein>
    <submittedName>
        <fullName evidence="1">Uncharacterized protein</fullName>
    </submittedName>
</protein>
<reference evidence="1 2" key="1">
    <citation type="journal article" date="2023" name="Int. J. Mol. Sci.">
        <title>De Novo Assembly and Annotation of 11 Diverse Shrub Willow (Salix) Genomes Reveals Novel Gene Organization in Sex-Linked Regions.</title>
        <authorList>
            <person name="Hyden B."/>
            <person name="Feng K."/>
            <person name="Yates T.B."/>
            <person name="Jawdy S."/>
            <person name="Cereghino C."/>
            <person name="Smart L.B."/>
            <person name="Muchero W."/>
        </authorList>
    </citation>
    <scope>NUCLEOTIDE SEQUENCE [LARGE SCALE GENOMIC DNA]</scope>
    <source>
        <tissue evidence="1">Shoot tip</tissue>
    </source>
</reference>
<comment type="caution">
    <text evidence="1">The sequence shown here is derived from an EMBL/GenBank/DDBJ whole genome shotgun (WGS) entry which is preliminary data.</text>
</comment>
<accession>A0AAD6KAM4</accession>
<sequence>MVPWRPLIEKIMARRFIRREVIDSACDPSQTLRVRAQARSQAMTLLLGMLLNRIAQVGVVEDMGTMISGV</sequence>
<evidence type="ECO:0000313" key="2">
    <source>
        <dbReference type="Proteomes" id="UP001162972"/>
    </source>
</evidence>
<proteinExistence type="predicted"/>
<name>A0AAD6KAM4_9ROSI</name>
<keyword evidence="2" id="KW-1185">Reference proteome</keyword>
<dbReference type="EMBL" id="JAPFFJ010000010">
    <property type="protein sequence ID" value="KAJ6418792.1"/>
    <property type="molecule type" value="Genomic_DNA"/>
</dbReference>
<dbReference type="AlphaFoldDB" id="A0AAD6KAM4"/>
<evidence type="ECO:0000313" key="1">
    <source>
        <dbReference type="EMBL" id="KAJ6418792.1"/>
    </source>
</evidence>
<organism evidence="1 2">
    <name type="scientific">Salix udensis</name>
    <dbReference type="NCBI Taxonomy" id="889485"/>
    <lineage>
        <taxon>Eukaryota</taxon>
        <taxon>Viridiplantae</taxon>
        <taxon>Streptophyta</taxon>
        <taxon>Embryophyta</taxon>
        <taxon>Tracheophyta</taxon>
        <taxon>Spermatophyta</taxon>
        <taxon>Magnoliopsida</taxon>
        <taxon>eudicotyledons</taxon>
        <taxon>Gunneridae</taxon>
        <taxon>Pentapetalae</taxon>
        <taxon>rosids</taxon>
        <taxon>fabids</taxon>
        <taxon>Malpighiales</taxon>
        <taxon>Salicaceae</taxon>
        <taxon>Saliceae</taxon>
        <taxon>Salix</taxon>
    </lineage>
</organism>
<dbReference type="Proteomes" id="UP001162972">
    <property type="component" value="Chromosome 12"/>
</dbReference>